<keyword evidence="2" id="KW-0472">Membrane</keyword>
<evidence type="ECO:0000313" key="4">
    <source>
        <dbReference type="Proteomes" id="UP000027284"/>
    </source>
</evidence>
<dbReference type="RefSeq" id="WP_038047399.1">
    <property type="nucleotide sequence ID" value="NZ_JMFG01000007.1"/>
</dbReference>
<keyword evidence="4" id="KW-1185">Reference proteome</keyword>
<name>A0A062Y277_9BACT</name>
<organism evidence="3 4">
    <name type="scientific">Thermoanaerobaculum aquaticum</name>
    <dbReference type="NCBI Taxonomy" id="1312852"/>
    <lineage>
        <taxon>Bacteria</taxon>
        <taxon>Pseudomonadati</taxon>
        <taxon>Acidobacteriota</taxon>
        <taxon>Thermoanaerobaculia</taxon>
        <taxon>Thermoanaerobaculales</taxon>
        <taxon>Thermoanaerobaculaceae</taxon>
        <taxon>Thermoanaerobaculum</taxon>
    </lineage>
</organism>
<protein>
    <recommendedName>
        <fullName evidence="5">Type 4a pilus biogenesis protein PilO</fullName>
    </recommendedName>
</protein>
<evidence type="ECO:0000313" key="3">
    <source>
        <dbReference type="EMBL" id="KDA54506.1"/>
    </source>
</evidence>
<feature type="coiled-coil region" evidence="1">
    <location>
        <begin position="38"/>
        <end position="82"/>
    </location>
</feature>
<proteinExistence type="predicted"/>
<evidence type="ECO:0000256" key="1">
    <source>
        <dbReference type="SAM" id="Coils"/>
    </source>
</evidence>
<feature type="transmembrane region" description="Helical" evidence="2">
    <location>
        <begin position="6"/>
        <end position="28"/>
    </location>
</feature>
<dbReference type="AlphaFoldDB" id="A0A062Y277"/>
<gene>
    <name evidence="3" type="ORF">EG19_11075</name>
</gene>
<evidence type="ECO:0000256" key="2">
    <source>
        <dbReference type="SAM" id="Phobius"/>
    </source>
</evidence>
<dbReference type="GO" id="GO:0043107">
    <property type="term" value="P:type IV pilus-dependent motility"/>
    <property type="evidence" value="ECO:0007669"/>
    <property type="project" value="InterPro"/>
</dbReference>
<evidence type="ECO:0008006" key="5">
    <source>
        <dbReference type="Google" id="ProtNLM"/>
    </source>
</evidence>
<keyword evidence="2" id="KW-1133">Transmembrane helix</keyword>
<dbReference type="GO" id="GO:0043683">
    <property type="term" value="P:type IV pilus assembly"/>
    <property type="evidence" value="ECO:0007669"/>
    <property type="project" value="InterPro"/>
</dbReference>
<dbReference type="InterPro" id="IPR014717">
    <property type="entry name" value="Transl_elong_EF1B/ribsomal_bS6"/>
</dbReference>
<dbReference type="Proteomes" id="UP000027284">
    <property type="component" value="Unassembled WGS sequence"/>
</dbReference>
<keyword evidence="2" id="KW-0812">Transmembrane</keyword>
<reference evidence="3 4" key="1">
    <citation type="submission" date="2014-04" db="EMBL/GenBank/DDBJ databases">
        <title>The Genome Sequence of Thermoanaerobaculum aquaticum MP-01, The First Cultivated Group 23 Acidobacterium.</title>
        <authorList>
            <person name="Stamps B.W."/>
            <person name="Losey N.A."/>
            <person name="Lawson P.A."/>
            <person name="Stevenson B.S."/>
        </authorList>
    </citation>
    <scope>NUCLEOTIDE SEQUENCE [LARGE SCALE GENOMIC DNA]</scope>
    <source>
        <strain evidence="3 4">MP-01</strain>
    </source>
</reference>
<dbReference type="STRING" id="1312852.EG19_11075"/>
<sequence>MNRSAWWKYVWVWLVPAALVLANGLWLLALRSAVLGRGAEAVAQLKQKEAHVKELERMVRELSETQKRLSQLQEELTRLREQEMGPMRQRLVPFLQEVVLRAQKVGLFPERISYAARKDSKSGLVHFTATYELTGSYEQLRRYMAELEAIPQFVVIERLGLRGEGSAQSTEISLQMVVGTYFSDWDQALLTQLGAQEASSATE</sequence>
<comment type="caution">
    <text evidence="3">The sequence shown here is derived from an EMBL/GenBank/DDBJ whole genome shotgun (WGS) entry which is preliminary data.</text>
</comment>
<dbReference type="Gene3D" id="3.30.70.60">
    <property type="match status" value="1"/>
</dbReference>
<dbReference type="InterPro" id="IPR007445">
    <property type="entry name" value="PilO"/>
</dbReference>
<dbReference type="EMBL" id="JMFG01000007">
    <property type="protein sequence ID" value="KDA54506.1"/>
    <property type="molecule type" value="Genomic_DNA"/>
</dbReference>
<dbReference type="Pfam" id="PF04350">
    <property type="entry name" value="PilO"/>
    <property type="match status" value="1"/>
</dbReference>
<accession>A0A062Y277</accession>
<keyword evidence="1" id="KW-0175">Coiled coil</keyword>